<dbReference type="InterPro" id="IPR001279">
    <property type="entry name" value="Metallo-B-lactamas"/>
</dbReference>
<dbReference type="Proteomes" id="UP000677537">
    <property type="component" value="Unassembled WGS sequence"/>
</dbReference>
<evidence type="ECO:0000256" key="1">
    <source>
        <dbReference type="ARBA" id="ARBA00001947"/>
    </source>
</evidence>
<comment type="cofactor">
    <cofactor evidence="1">
        <name>Zn(2+)</name>
        <dbReference type="ChEBI" id="CHEBI:29105"/>
    </cofactor>
</comment>
<dbReference type="PANTHER" id="PTHR46233">
    <property type="entry name" value="HYDROXYACYLGLUTATHIONE HYDROLASE GLOC"/>
    <property type="match status" value="1"/>
</dbReference>
<dbReference type="PANTHER" id="PTHR46233:SF3">
    <property type="entry name" value="HYDROXYACYLGLUTATHIONE HYDROLASE GLOC"/>
    <property type="match status" value="1"/>
</dbReference>
<organism evidence="6 7">
    <name type="scientific">Roseomonas indoligenes</name>
    <dbReference type="NCBI Taxonomy" id="2820811"/>
    <lineage>
        <taxon>Bacteria</taxon>
        <taxon>Pseudomonadati</taxon>
        <taxon>Pseudomonadota</taxon>
        <taxon>Alphaproteobacteria</taxon>
        <taxon>Acetobacterales</taxon>
        <taxon>Roseomonadaceae</taxon>
        <taxon>Roseomonas</taxon>
    </lineage>
</organism>
<dbReference type="AlphaFoldDB" id="A0A940S5E4"/>
<evidence type="ECO:0000256" key="2">
    <source>
        <dbReference type="ARBA" id="ARBA00022723"/>
    </source>
</evidence>
<dbReference type="SUPFAM" id="SSF56281">
    <property type="entry name" value="Metallo-hydrolase/oxidoreductase"/>
    <property type="match status" value="1"/>
</dbReference>
<name>A0A940S5E4_9PROT</name>
<gene>
    <name evidence="6" type="ORF">J5Y10_16150</name>
</gene>
<sequence>MPQLQAAQIPVTPFQQNCALIWDAETGRGTVIDPGGDVPQILAALDKAGFTVDRILLTHGHLDHAGGAAALKRELQARQGTAVPIEGPDSRDAFLLEGLAEQGTRLGIEGLENVTPDRWLAEGETISIAGQDFAVLHCPGHTPGHLAFVSADLGFAVVGDVLFRGSVGRTDFPYGDGAALIAAIRDKLLPLGDGIRFFCGHGPGSSFGEERRSNPFLNDRA</sequence>
<accession>A0A940S5E4</accession>
<evidence type="ECO:0000313" key="6">
    <source>
        <dbReference type="EMBL" id="MBP0494321.1"/>
    </source>
</evidence>
<keyword evidence="3" id="KW-0378">Hydrolase</keyword>
<evidence type="ECO:0000256" key="3">
    <source>
        <dbReference type="ARBA" id="ARBA00022801"/>
    </source>
</evidence>
<reference evidence="6" key="1">
    <citation type="submission" date="2021-03" db="EMBL/GenBank/DDBJ databases">
        <authorList>
            <person name="So Y."/>
        </authorList>
    </citation>
    <scope>NUCLEOTIDE SEQUENCE</scope>
    <source>
        <strain evidence="6">SG15</strain>
    </source>
</reference>
<comment type="caution">
    <text evidence="6">The sequence shown here is derived from an EMBL/GenBank/DDBJ whole genome shotgun (WGS) entry which is preliminary data.</text>
</comment>
<keyword evidence="7" id="KW-1185">Reference proteome</keyword>
<dbReference type="Pfam" id="PF00753">
    <property type="entry name" value="Lactamase_B"/>
    <property type="match status" value="1"/>
</dbReference>
<dbReference type="InterPro" id="IPR036866">
    <property type="entry name" value="RibonucZ/Hydroxyglut_hydro"/>
</dbReference>
<dbReference type="SMART" id="SM00849">
    <property type="entry name" value="Lactamase_B"/>
    <property type="match status" value="1"/>
</dbReference>
<dbReference type="InterPro" id="IPR051453">
    <property type="entry name" value="MBL_Glyoxalase_II"/>
</dbReference>
<dbReference type="Gene3D" id="3.60.15.10">
    <property type="entry name" value="Ribonuclease Z/Hydroxyacylglutathione hydrolase-like"/>
    <property type="match status" value="1"/>
</dbReference>
<evidence type="ECO:0000259" key="5">
    <source>
        <dbReference type="SMART" id="SM00849"/>
    </source>
</evidence>
<evidence type="ECO:0000313" key="7">
    <source>
        <dbReference type="Proteomes" id="UP000677537"/>
    </source>
</evidence>
<dbReference type="GO" id="GO:0046872">
    <property type="term" value="F:metal ion binding"/>
    <property type="evidence" value="ECO:0007669"/>
    <property type="project" value="UniProtKB-KW"/>
</dbReference>
<proteinExistence type="predicted"/>
<evidence type="ECO:0000256" key="4">
    <source>
        <dbReference type="ARBA" id="ARBA00022833"/>
    </source>
</evidence>
<feature type="domain" description="Metallo-beta-lactamase" evidence="5">
    <location>
        <begin position="15"/>
        <end position="201"/>
    </location>
</feature>
<dbReference type="GO" id="GO:0016787">
    <property type="term" value="F:hydrolase activity"/>
    <property type="evidence" value="ECO:0007669"/>
    <property type="project" value="UniProtKB-KW"/>
</dbReference>
<keyword evidence="2" id="KW-0479">Metal-binding</keyword>
<keyword evidence="4" id="KW-0862">Zinc</keyword>
<dbReference type="CDD" id="cd07737">
    <property type="entry name" value="YcbL-like_MBL-fold"/>
    <property type="match status" value="1"/>
</dbReference>
<dbReference type="EMBL" id="JAGIZA010000010">
    <property type="protein sequence ID" value="MBP0494321.1"/>
    <property type="molecule type" value="Genomic_DNA"/>
</dbReference>
<protein>
    <submittedName>
        <fullName evidence="6">MBL fold metallo-hydrolase</fullName>
    </submittedName>
</protein>